<dbReference type="InterPro" id="IPR009061">
    <property type="entry name" value="DNA-bd_dom_put_sf"/>
</dbReference>
<name>A0A9D1USI8_9MICC</name>
<protein>
    <submittedName>
        <fullName evidence="3">MerR family transcriptional regulator</fullName>
    </submittedName>
</protein>
<dbReference type="PROSITE" id="PS50937">
    <property type="entry name" value="HTH_MERR_2"/>
    <property type="match status" value="1"/>
</dbReference>
<accession>A0A9D1USI8</accession>
<dbReference type="SUPFAM" id="SSF46955">
    <property type="entry name" value="Putative DNA-binding domain"/>
    <property type="match status" value="1"/>
</dbReference>
<evidence type="ECO:0000259" key="2">
    <source>
        <dbReference type="PROSITE" id="PS50937"/>
    </source>
</evidence>
<dbReference type="InterPro" id="IPR000551">
    <property type="entry name" value="MerR-type_HTH_dom"/>
</dbReference>
<dbReference type="GO" id="GO:0003677">
    <property type="term" value="F:DNA binding"/>
    <property type="evidence" value="ECO:0007669"/>
    <property type="project" value="UniProtKB-KW"/>
</dbReference>
<dbReference type="InterPro" id="IPR047057">
    <property type="entry name" value="MerR_fam"/>
</dbReference>
<evidence type="ECO:0000313" key="3">
    <source>
        <dbReference type="EMBL" id="HIW99445.1"/>
    </source>
</evidence>
<dbReference type="Pfam" id="PF13411">
    <property type="entry name" value="MerR_1"/>
    <property type="match status" value="1"/>
</dbReference>
<organism evidence="3 4">
    <name type="scientific">Candidatus Nesterenkonia stercoripullorum</name>
    <dbReference type="NCBI Taxonomy" id="2838701"/>
    <lineage>
        <taxon>Bacteria</taxon>
        <taxon>Bacillati</taxon>
        <taxon>Actinomycetota</taxon>
        <taxon>Actinomycetes</taxon>
        <taxon>Micrococcales</taxon>
        <taxon>Micrococcaceae</taxon>
        <taxon>Nesterenkonia</taxon>
    </lineage>
</organism>
<feature type="domain" description="HTH merR-type" evidence="2">
    <location>
        <begin position="1"/>
        <end position="69"/>
    </location>
</feature>
<dbReference type="PANTHER" id="PTHR30204">
    <property type="entry name" value="REDOX-CYCLING DRUG-SENSING TRANSCRIPTIONAL ACTIVATOR SOXR"/>
    <property type="match status" value="1"/>
</dbReference>
<dbReference type="CDD" id="cd00592">
    <property type="entry name" value="HTH_MerR-like"/>
    <property type="match status" value="1"/>
</dbReference>
<dbReference type="Gene3D" id="1.10.1660.10">
    <property type="match status" value="1"/>
</dbReference>
<evidence type="ECO:0000313" key="4">
    <source>
        <dbReference type="Proteomes" id="UP000824151"/>
    </source>
</evidence>
<dbReference type="GO" id="GO:0003700">
    <property type="term" value="F:DNA-binding transcription factor activity"/>
    <property type="evidence" value="ECO:0007669"/>
    <property type="project" value="InterPro"/>
</dbReference>
<keyword evidence="1" id="KW-0238">DNA-binding</keyword>
<dbReference type="PANTHER" id="PTHR30204:SF93">
    <property type="entry name" value="HTH MERR-TYPE DOMAIN-CONTAINING PROTEIN"/>
    <property type="match status" value="1"/>
</dbReference>
<reference evidence="3" key="2">
    <citation type="submission" date="2021-04" db="EMBL/GenBank/DDBJ databases">
        <authorList>
            <person name="Gilroy R."/>
        </authorList>
    </citation>
    <scope>NUCLEOTIDE SEQUENCE</scope>
    <source>
        <strain evidence="3">ChiHejej3B27-3195</strain>
    </source>
</reference>
<comment type="caution">
    <text evidence="3">The sequence shown here is derived from an EMBL/GenBank/DDBJ whole genome shotgun (WGS) entry which is preliminary data.</text>
</comment>
<gene>
    <name evidence="3" type="ORF">H9871_04810</name>
</gene>
<sequence length="225" mass="25193">MRTAELAALAGVTIRTIRYYHQAGALPEPRRLSNGYRDYDAEHVVAVLRIRQLTASGLSLAHAAEVAADSVSASTEEALDEVDRALEAQIIALTEQRQRLARARSGRHVGLSRLAAAVSLKPTDIPGAVLFAHLYDDHPDVERLADALWDPELRSALSQFQDRFDAIDDHTSEEELDELAARATEIFAEHQIDLPPPTSEQQHLMLGLIERYLNDRQKEFVRRQE</sequence>
<dbReference type="AlphaFoldDB" id="A0A9D1USI8"/>
<evidence type="ECO:0000256" key="1">
    <source>
        <dbReference type="ARBA" id="ARBA00023125"/>
    </source>
</evidence>
<reference evidence="3" key="1">
    <citation type="journal article" date="2021" name="PeerJ">
        <title>Extensive microbial diversity within the chicken gut microbiome revealed by metagenomics and culture.</title>
        <authorList>
            <person name="Gilroy R."/>
            <person name="Ravi A."/>
            <person name="Getino M."/>
            <person name="Pursley I."/>
            <person name="Horton D.L."/>
            <person name="Alikhan N.F."/>
            <person name="Baker D."/>
            <person name="Gharbi K."/>
            <person name="Hall N."/>
            <person name="Watson M."/>
            <person name="Adriaenssens E.M."/>
            <person name="Foster-Nyarko E."/>
            <person name="Jarju S."/>
            <person name="Secka A."/>
            <person name="Antonio M."/>
            <person name="Oren A."/>
            <person name="Chaudhuri R.R."/>
            <person name="La Ragione R."/>
            <person name="Hildebrand F."/>
            <person name="Pallen M.J."/>
        </authorList>
    </citation>
    <scope>NUCLEOTIDE SEQUENCE</scope>
    <source>
        <strain evidence="3">ChiHejej3B27-3195</strain>
    </source>
</reference>
<dbReference type="EMBL" id="DXGD01000173">
    <property type="protein sequence ID" value="HIW99445.1"/>
    <property type="molecule type" value="Genomic_DNA"/>
</dbReference>
<proteinExistence type="predicted"/>
<dbReference type="Proteomes" id="UP000824151">
    <property type="component" value="Unassembled WGS sequence"/>
</dbReference>
<dbReference type="SMART" id="SM00422">
    <property type="entry name" value="HTH_MERR"/>
    <property type="match status" value="1"/>
</dbReference>